<keyword evidence="4" id="KW-1185">Reference proteome</keyword>
<dbReference type="PRINTS" id="PR00081">
    <property type="entry name" value="GDHRDH"/>
</dbReference>
<dbReference type="Pfam" id="PF00106">
    <property type="entry name" value="adh_short"/>
    <property type="match status" value="1"/>
</dbReference>
<dbReference type="EMBL" id="JAANNP010000003">
    <property type="protein sequence ID" value="NHC14060.1"/>
    <property type="molecule type" value="Genomic_DNA"/>
</dbReference>
<dbReference type="RefSeq" id="WP_166281153.1">
    <property type="nucleotide sequence ID" value="NZ_JAANNP010000003.1"/>
</dbReference>
<proteinExistence type="inferred from homology"/>
<dbReference type="PANTHER" id="PTHR43669">
    <property type="entry name" value="5-KETO-D-GLUCONATE 5-REDUCTASE"/>
    <property type="match status" value="1"/>
</dbReference>
<accession>A0ABX0GWP9</accession>
<dbReference type="PANTHER" id="PTHR43669:SF3">
    <property type="entry name" value="ALCOHOL DEHYDROGENASE, PUTATIVE (AFU_ORTHOLOGUE AFUA_3G03445)-RELATED"/>
    <property type="match status" value="1"/>
</dbReference>
<evidence type="ECO:0000256" key="2">
    <source>
        <dbReference type="ARBA" id="ARBA00023002"/>
    </source>
</evidence>
<dbReference type="InterPro" id="IPR020904">
    <property type="entry name" value="Sc_DH/Rdtase_CS"/>
</dbReference>
<evidence type="ECO:0000313" key="4">
    <source>
        <dbReference type="Proteomes" id="UP000800981"/>
    </source>
</evidence>
<keyword evidence="2" id="KW-0560">Oxidoreductase</keyword>
<organism evidence="3 4">
    <name type="scientific">Motilibacter deserti</name>
    <dbReference type="NCBI Taxonomy" id="2714956"/>
    <lineage>
        <taxon>Bacteria</taxon>
        <taxon>Bacillati</taxon>
        <taxon>Actinomycetota</taxon>
        <taxon>Actinomycetes</taxon>
        <taxon>Motilibacterales</taxon>
        <taxon>Motilibacteraceae</taxon>
        <taxon>Motilibacter</taxon>
    </lineage>
</organism>
<dbReference type="SUPFAM" id="SSF51735">
    <property type="entry name" value="NAD(P)-binding Rossmann-fold domains"/>
    <property type="match status" value="1"/>
</dbReference>
<comment type="caution">
    <text evidence="3">The sequence shown here is derived from an EMBL/GenBank/DDBJ whole genome shotgun (WGS) entry which is preliminary data.</text>
</comment>
<evidence type="ECO:0000313" key="3">
    <source>
        <dbReference type="EMBL" id="NHC14060.1"/>
    </source>
</evidence>
<comment type="similarity">
    <text evidence="1">Belongs to the short-chain dehydrogenases/reductases (SDR) family.</text>
</comment>
<dbReference type="CDD" id="cd05233">
    <property type="entry name" value="SDR_c"/>
    <property type="match status" value="1"/>
</dbReference>
<dbReference type="Gene3D" id="3.40.50.720">
    <property type="entry name" value="NAD(P)-binding Rossmann-like Domain"/>
    <property type="match status" value="1"/>
</dbReference>
<gene>
    <name evidence="3" type="ORF">G9H71_09730</name>
</gene>
<dbReference type="PROSITE" id="PS00061">
    <property type="entry name" value="ADH_SHORT"/>
    <property type="match status" value="1"/>
</dbReference>
<dbReference type="InterPro" id="IPR002347">
    <property type="entry name" value="SDR_fam"/>
</dbReference>
<evidence type="ECO:0000256" key="1">
    <source>
        <dbReference type="ARBA" id="ARBA00006484"/>
    </source>
</evidence>
<name>A0ABX0GWP9_9ACTN</name>
<dbReference type="Proteomes" id="UP000800981">
    <property type="component" value="Unassembled WGS sequence"/>
</dbReference>
<reference evidence="3 4" key="1">
    <citation type="submission" date="2020-03" db="EMBL/GenBank/DDBJ databases">
        <title>Two novel Motilibacter sp.</title>
        <authorList>
            <person name="Liu S."/>
        </authorList>
    </citation>
    <scope>NUCLEOTIDE SEQUENCE [LARGE SCALE GENOMIC DNA]</scope>
    <source>
        <strain evidence="3 4">E257</strain>
    </source>
</reference>
<sequence>MTAPSRVAVVSGATGGIGRAVALGLARAGLAVGLLGRDPQRLEAVRSQVAAEGATVVAVSGDLTRREDVERAVAECAVLGTPDLVVAAAGRIEQEAQPLWESDPDEWWGVVEANLRVPYLLARAFVPGMLAAGGGRFVDLSSGLAVSDQPGYSAYAASKAALFRLTGALHAAGHSRGLRAFELAPGVVATAMTAGMAVHRSRPADRWTAGEEVARWAVALARGDLDGLSGRFLRVDTDTVEGLAARVADGLPADARTLRLRGWGADDSLA</sequence>
<protein>
    <submittedName>
        <fullName evidence="3">SDR family oxidoreductase</fullName>
    </submittedName>
</protein>
<dbReference type="InterPro" id="IPR036291">
    <property type="entry name" value="NAD(P)-bd_dom_sf"/>
</dbReference>